<gene>
    <name evidence="1" type="ORF">Ahy_A09g043461</name>
</gene>
<protein>
    <submittedName>
        <fullName evidence="1">Uncharacterized protein</fullName>
    </submittedName>
</protein>
<dbReference type="AlphaFoldDB" id="A0A445BIH5"/>
<name>A0A445BIH5_ARAHY</name>
<accession>A0A445BIH5</accession>
<organism evidence="1 2">
    <name type="scientific">Arachis hypogaea</name>
    <name type="common">Peanut</name>
    <dbReference type="NCBI Taxonomy" id="3818"/>
    <lineage>
        <taxon>Eukaryota</taxon>
        <taxon>Viridiplantae</taxon>
        <taxon>Streptophyta</taxon>
        <taxon>Embryophyta</taxon>
        <taxon>Tracheophyta</taxon>
        <taxon>Spermatophyta</taxon>
        <taxon>Magnoliopsida</taxon>
        <taxon>eudicotyledons</taxon>
        <taxon>Gunneridae</taxon>
        <taxon>Pentapetalae</taxon>
        <taxon>rosids</taxon>
        <taxon>fabids</taxon>
        <taxon>Fabales</taxon>
        <taxon>Fabaceae</taxon>
        <taxon>Papilionoideae</taxon>
        <taxon>50 kb inversion clade</taxon>
        <taxon>dalbergioids sensu lato</taxon>
        <taxon>Dalbergieae</taxon>
        <taxon>Pterocarpus clade</taxon>
        <taxon>Arachis</taxon>
    </lineage>
</organism>
<reference evidence="1 2" key="1">
    <citation type="submission" date="2019-01" db="EMBL/GenBank/DDBJ databases">
        <title>Sequencing of cultivated peanut Arachis hypogaea provides insights into genome evolution and oil improvement.</title>
        <authorList>
            <person name="Chen X."/>
        </authorList>
    </citation>
    <scope>NUCLEOTIDE SEQUENCE [LARGE SCALE GENOMIC DNA]</scope>
    <source>
        <strain evidence="2">cv. Fuhuasheng</strain>
        <tissue evidence="1">Leaves</tissue>
    </source>
</reference>
<proteinExistence type="predicted"/>
<dbReference type="Proteomes" id="UP000289738">
    <property type="component" value="Chromosome A09"/>
</dbReference>
<keyword evidence="2" id="KW-1185">Reference proteome</keyword>
<comment type="caution">
    <text evidence="1">The sequence shown here is derived from an EMBL/GenBank/DDBJ whole genome shotgun (WGS) entry which is preliminary data.</text>
</comment>
<evidence type="ECO:0000313" key="2">
    <source>
        <dbReference type="Proteomes" id="UP000289738"/>
    </source>
</evidence>
<sequence>MKCDACIYQTIDSRGFISELATSPCFTPVPDPGGGSPPAWQPHLNAHVLPSVSADQLSLLHSRTQAPFFSRIWLNSCCHSRLPASIFSVGVMIPILPLPRCDLSFCPFSPFLSARCWCHSEILDLQPSFLYPHPVRVSGSFPGLSQFSLSGYIVHQGYRLPSRFSVPNDPSEQYCSLGSSPDDNSSNGIKLDEMEYGSSGLLMAIHYRADPYTDEVFAQIALLPEQSQDENAVEKEPPLAPR</sequence>
<dbReference type="EMBL" id="SDMP01000009">
    <property type="protein sequence ID" value="RYR38421.1"/>
    <property type="molecule type" value="Genomic_DNA"/>
</dbReference>
<evidence type="ECO:0000313" key="1">
    <source>
        <dbReference type="EMBL" id="RYR38421.1"/>
    </source>
</evidence>